<reference evidence="10 11" key="1">
    <citation type="journal article" date="2018" name="Nat. Biotechnol.">
        <title>A standardized bacterial taxonomy based on genome phylogeny substantially revises the tree of life.</title>
        <authorList>
            <person name="Parks D.H."/>
            <person name="Chuvochina M."/>
            <person name="Waite D.W."/>
            <person name="Rinke C."/>
            <person name="Skarshewski A."/>
            <person name="Chaumeil P.A."/>
            <person name="Hugenholtz P."/>
        </authorList>
    </citation>
    <scope>NUCLEOTIDE SEQUENCE [LARGE SCALE GENOMIC DNA]</scope>
    <source>
        <strain evidence="10">UBA11264</strain>
    </source>
</reference>
<evidence type="ECO:0000256" key="2">
    <source>
        <dbReference type="ARBA" id="ARBA00022692"/>
    </source>
</evidence>
<dbReference type="PROSITE" id="PS50929">
    <property type="entry name" value="ABC_TM1F"/>
    <property type="match status" value="1"/>
</dbReference>
<dbReference type="PANTHER" id="PTHR24221">
    <property type="entry name" value="ATP-BINDING CASSETTE SUB-FAMILY B"/>
    <property type="match status" value="1"/>
</dbReference>
<dbReference type="PROSITE" id="PS50893">
    <property type="entry name" value="ABC_TRANSPORTER_2"/>
    <property type="match status" value="1"/>
</dbReference>
<feature type="transmembrane region" description="Helical" evidence="7">
    <location>
        <begin position="242"/>
        <end position="261"/>
    </location>
</feature>
<evidence type="ECO:0000259" key="8">
    <source>
        <dbReference type="PROSITE" id="PS50893"/>
    </source>
</evidence>
<accession>A0A9C7QZA0</accession>
<dbReference type="InterPro" id="IPR017871">
    <property type="entry name" value="ABC_transporter-like_CS"/>
</dbReference>
<feature type="transmembrane region" description="Helical" evidence="7">
    <location>
        <begin position="152"/>
        <end position="172"/>
    </location>
</feature>
<dbReference type="RefSeq" id="WP_278431532.1">
    <property type="nucleotide sequence ID" value="NZ_DPSM01000022.1"/>
</dbReference>
<dbReference type="InterPro" id="IPR039421">
    <property type="entry name" value="Type_1_exporter"/>
</dbReference>
<dbReference type="EMBL" id="DPSM01000022">
    <property type="protein sequence ID" value="HCK01572.1"/>
    <property type="molecule type" value="Genomic_DNA"/>
</dbReference>
<evidence type="ECO:0000256" key="5">
    <source>
        <dbReference type="ARBA" id="ARBA00022989"/>
    </source>
</evidence>
<dbReference type="InterPro" id="IPR003439">
    <property type="entry name" value="ABC_transporter-like_ATP-bd"/>
</dbReference>
<feature type="domain" description="ABC transmembrane type-1" evidence="9">
    <location>
        <begin position="17"/>
        <end position="185"/>
    </location>
</feature>
<keyword evidence="2 7" id="KW-0812">Transmembrane</keyword>
<dbReference type="PANTHER" id="PTHR24221:SF503">
    <property type="entry name" value="MITOCHONDRIAL POTASSIUM CHANNEL ATP-BINDING SUBUNIT"/>
    <property type="match status" value="1"/>
</dbReference>
<keyword evidence="3" id="KW-0547">Nucleotide-binding</keyword>
<feature type="transmembrane region" description="Helical" evidence="7">
    <location>
        <begin position="123"/>
        <end position="146"/>
    </location>
</feature>
<dbReference type="SMART" id="SM00382">
    <property type="entry name" value="AAA"/>
    <property type="match status" value="1"/>
</dbReference>
<dbReference type="InterPro" id="IPR011527">
    <property type="entry name" value="ABC1_TM_dom"/>
</dbReference>
<protein>
    <submittedName>
        <fullName evidence="10">Multidrug ABC transporter permease</fullName>
    </submittedName>
</protein>
<feature type="transmembrane region" description="Helical" evidence="7">
    <location>
        <begin position="12"/>
        <end position="40"/>
    </location>
</feature>
<evidence type="ECO:0000256" key="3">
    <source>
        <dbReference type="ARBA" id="ARBA00022741"/>
    </source>
</evidence>
<feature type="transmembrane region" description="Helical" evidence="7">
    <location>
        <begin position="52"/>
        <end position="73"/>
    </location>
</feature>
<dbReference type="Pfam" id="PF00005">
    <property type="entry name" value="ABC_tran"/>
    <property type="match status" value="1"/>
</dbReference>
<dbReference type="GO" id="GO:0005886">
    <property type="term" value="C:plasma membrane"/>
    <property type="evidence" value="ECO:0007669"/>
    <property type="project" value="UniProtKB-SubCell"/>
</dbReference>
<sequence>MKGALHRLLRPYYRPLAAAIFLQALAGICSLIPWILLGYIAAETQSVAEIRWLWPIAVSGLVWLFGQTLALYLTHSVDAGLCHQLRLALAEKLQRLPLNWFVHQGQDGVARYVEQDVRALHQLIAHAPTDLVNLLIVPLVAFGYLFSLNMSLALFALLPLCAAIGLFLAMRASRFRADVEQRDRTMEEMLESYGTLASHPVAVRQYPQAGVQAQAQAATDLFVTAFSHWVQRIGRLSAGMQLLLGAPLLGIWVIAGALGLGAMPLPVAQLCVFLLLVKAIAAPLQAMGHGGDALRSARLAAERLNALLATPDMVNGTQQPDLNAPADIEVQALSFHYDNQPVLQNITFSLPAGSVTAIVGPSGAGKSSLLLLLARFMDPDCGQIRVSGHPLASLSSAGRFQLITPVLQQGCALARPLDQNIALYRPDADQATIHAAAKAACLHEDIMARPLGYQSIPGHDLQLSGGELQRLSIARALLSPAPILLLDEPTSALDPQTAAALLGRLRQRSGTTVIVSHRLADVMDADCILVLERGQLVASGNHRQLLAAGGLYRRLWDSQGDIYGY</sequence>
<comment type="caution">
    <text evidence="10">The sequence shown here is derived from an EMBL/GenBank/DDBJ whole genome shotgun (WGS) entry which is preliminary data.</text>
</comment>
<dbReference type="InterPro" id="IPR036640">
    <property type="entry name" value="ABC1_TM_sf"/>
</dbReference>
<comment type="subcellular location">
    <subcellularLocation>
        <location evidence="1">Cell membrane</location>
        <topology evidence="1">Multi-pass membrane protein</topology>
    </subcellularLocation>
</comment>
<name>A0A9C7QZA0_9GAMM</name>
<dbReference type="Gene3D" id="3.40.50.300">
    <property type="entry name" value="P-loop containing nucleotide triphosphate hydrolases"/>
    <property type="match status" value="1"/>
</dbReference>
<dbReference type="InterPro" id="IPR027417">
    <property type="entry name" value="P-loop_NTPase"/>
</dbReference>
<dbReference type="InterPro" id="IPR003593">
    <property type="entry name" value="AAA+_ATPase"/>
</dbReference>
<dbReference type="SUPFAM" id="SSF90123">
    <property type="entry name" value="ABC transporter transmembrane region"/>
    <property type="match status" value="1"/>
</dbReference>
<dbReference type="GO" id="GO:0016887">
    <property type="term" value="F:ATP hydrolysis activity"/>
    <property type="evidence" value="ECO:0007669"/>
    <property type="project" value="InterPro"/>
</dbReference>
<dbReference type="AlphaFoldDB" id="A0A9C7QZA0"/>
<evidence type="ECO:0000313" key="11">
    <source>
        <dbReference type="Proteomes" id="UP000262210"/>
    </source>
</evidence>
<dbReference type="PROSITE" id="PS00211">
    <property type="entry name" value="ABC_TRANSPORTER_1"/>
    <property type="match status" value="1"/>
</dbReference>
<proteinExistence type="predicted"/>
<evidence type="ECO:0000256" key="6">
    <source>
        <dbReference type="ARBA" id="ARBA00023136"/>
    </source>
</evidence>
<dbReference type="Pfam" id="PF00664">
    <property type="entry name" value="ABC_membrane"/>
    <property type="match status" value="1"/>
</dbReference>
<evidence type="ECO:0000256" key="7">
    <source>
        <dbReference type="SAM" id="Phobius"/>
    </source>
</evidence>
<evidence type="ECO:0000313" key="10">
    <source>
        <dbReference type="EMBL" id="HCK01572.1"/>
    </source>
</evidence>
<gene>
    <name evidence="10" type="ORF">DHV72_16365</name>
</gene>
<dbReference type="Proteomes" id="UP000262210">
    <property type="component" value="Unassembled WGS sequence"/>
</dbReference>
<organism evidence="10 11">
    <name type="scientific">Serratia grimesii</name>
    <dbReference type="NCBI Taxonomy" id="82995"/>
    <lineage>
        <taxon>Bacteria</taxon>
        <taxon>Pseudomonadati</taxon>
        <taxon>Pseudomonadota</taxon>
        <taxon>Gammaproteobacteria</taxon>
        <taxon>Enterobacterales</taxon>
        <taxon>Yersiniaceae</taxon>
        <taxon>Serratia</taxon>
    </lineage>
</organism>
<dbReference type="Gene3D" id="1.20.1560.10">
    <property type="entry name" value="ABC transporter type 1, transmembrane domain"/>
    <property type="match status" value="1"/>
</dbReference>
<keyword evidence="6 7" id="KW-0472">Membrane</keyword>
<keyword evidence="4" id="KW-0067">ATP-binding</keyword>
<dbReference type="GO" id="GO:0005524">
    <property type="term" value="F:ATP binding"/>
    <property type="evidence" value="ECO:0007669"/>
    <property type="project" value="UniProtKB-KW"/>
</dbReference>
<evidence type="ECO:0000256" key="1">
    <source>
        <dbReference type="ARBA" id="ARBA00004651"/>
    </source>
</evidence>
<dbReference type="GO" id="GO:0140359">
    <property type="term" value="F:ABC-type transporter activity"/>
    <property type="evidence" value="ECO:0007669"/>
    <property type="project" value="InterPro"/>
</dbReference>
<feature type="domain" description="ABC transporter" evidence="8">
    <location>
        <begin position="328"/>
        <end position="558"/>
    </location>
</feature>
<dbReference type="SUPFAM" id="SSF52540">
    <property type="entry name" value="P-loop containing nucleoside triphosphate hydrolases"/>
    <property type="match status" value="1"/>
</dbReference>
<evidence type="ECO:0000256" key="4">
    <source>
        <dbReference type="ARBA" id="ARBA00022840"/>
    </source>
</evidence>
<evidence type="ECO:0000259" key="9">
    <source>
        <dbReference type="PROSITE" id="PS50929"/>
    </source>
</evidence>
<keyword evidence="5 7" id="KW-1133">Transmembrane helix</keyword>